<dbReference type="AlphaFoldDB" id="A0A1G5AV83"/>
<evidence type="ECO:0000313" key="6">
    <source>
        <dbReference type="EMBL" id="SCX81812.1"/>
    </source>
</evidence>
<dbReference type="PANTHER" id="PTHR30579:SF2">
    <property type="entry name" value="HTH-TYPE TRANSCRIPTIONAL REGULATOR ARGP"/>
    <property type="match status" value="1"/>
</dbReference>
<dbReference type="InterPro" id="IPR017685">
    <property type="entry name" value="ArgP"/>
</dbReference>
<dbReference type="NCBIfam" id="NF009888">
    <property type="entry name" value="PRK13348.1"/>
    <property type="match status" value="1"/>
</dbReference>
<keyword evidence="3" id="KW-0238">DNA-binding</keyword>
<dbReference type="PANTHER" id="PTHR30579">
    <property type="entry name" value="TRANSCRIPTIONAL REGULATOR"/>
    <property type="match status" value="1"/>
</dbReference>
<dbReference type="Pfam" id="PF00126">
    <property type="entry name" value="HTH_1"/>
    <property type="match status" value="1"/>
</dbReference>
<dbReference type="InterPro" id="IPR050176">
    <property type="entry name" value="LTTR"/>
</dbReference>
<organism evidence="6 7">
    <name type="scientific">Desulfoluna spongiiphila</name>
    <dbReference type="NCBI Taxonomy" id="419481"/>
    <lineage>
        <taxon>Bacteria</taxon>
        <taxon>Pseudomonadati</taxon>
        <taxon>Thermodesulfobacteriota</taxon>
        <taxon>Desulfobacteria</taxon>
        <taxon>Desulfobacterales</taxon>
        <taxon>Desulfolunaceae</taxon>
        <taxon>Desulfoluna</taxon>
    </lineage>
</organism>
<dbReference type="InterPro" id="IPR000847">
    <property type="entry name" value="LysR_HTH_N"/>
</dbReference>
<comment type="similarity">
    <text evidence="1">Belongs to the LysR transcriptional regulatory family.</text>
</comment>
<evidence type="ECO:0000256" key="2">
    <source>
        <dbReference type="ARBA" id="ARBA00023015"/>
    </source>
</evidence>
<dbReference type="Proteomes" id="UP000198870">
    <property type="component" value="Unassembled WGS sequence"/>
</dbReference>
<dbReference type="GO" id="GO:0003677">
    <property type="term" value="F:DNA binding"/>
    <property type="evidence" value="ECO:0007669"/>
    <property type="project" value="UniProtKB-KW"/>
</dbReference>
<dbReference type="InterPro" id="IPR036390">
    <property type="entry name" value="WH_DNA-bd_sf"/>
</dbReference>
<reference evidence="6 7" key="1">
    <citation type="submission" date="2016-10" db="EMBL/GenBank/DDBJ databases">
        <authorList>
            <person name="de Groot N.N."/>
        </authorList>
    </citation>
    <scope>NUCLEOTIDE SEQUENCE [LARGE SCALE GENOMIC DNA]</scope>
    <source>
        <strain evidence="6 7">AA1</strain>
    </source>
</reference>
<feature type="domain" description="HTH lysR-type" evidence="5">
    <location>
        <begin position="1"/>
        <end position="58"/>
    </location>
</feature>
<dbReference type="RefSeq" id="WP_092207791.1">
    <property type="nucleotide sequence ID" value="NZ_FMUX01000001.1"/>
</dbReference>
<dbReference type="InterPro" id="IPR005119">
    <property type="entry name" value="LysR_subst-bd"/>
</dbReference>
<keyword evidence="4" id="KW-0804">Transcription</keyword>
<evidence type="ECO:0000313" key="7">
    <source>
        <dbReference type="Proteomes" id="UP000198870"/>
    </source>
</evidence>
<gene>
    <name evidence="6" type="ORF">SAMN05216233_101472</name>
</gene>
<dbReference type="Pfam" id="PF03466">
    <property type="entry name" value="LysR_substrate"/>
    <property type="match status" value="1"/>
</dbReference>
<keyword evidence="2" id="KW-0805">Transcription regulation</keyword>
<evidence type="ECO:0000256" key="3">
    <source>
        <dbReference type="ARBA" id="ARBA00023125"/>
    </source>
</evidence>
<dbReference type="InterPro" id="IPR036388">
    <property type="entry name" value="WH-like_DNA-bd_sf"/>
</dbReference>
<sequence>MHDYKLIEAMARVVLEGGFEKAARVLNISQSAVSQRVKLLEEQAGQVLLSRTAPPSPTRAGEIFLAHYFKVAHLETDLAGTLAPSADEGFHTLAVGVNADSLETWLLPGLAAFLREERLLLDFCVDDQDETLRFLKSGETVGCITSSPEPVQGCRVAYLGAMAYRMVASPAFAERWFSGGFGAESAVRAPAVLFNRKDELHERFLRTWLTDPPGAFPRHFIPSSASVVITIVQGMGYGLVPMQQASPLLATGALTDVAPGMEILVPLYWHAWNVKSALLERFSRQLVEGARRTLLQPVPGESR</sequence>
<dbReference type="SUPFAM" id="SSF53850">
    <property type="entry name" value="Periplasmic binding protein-like II"/>
    <property type="match status" value="1"/>
</dbReference>
<dbReference type="Gene3D" id="1.10.10.10">
    <property type="entry name" value="Winged helix-like DNA-binding domain superfamily/Winged helix DNA-binding domain"/>
    <property type="match status" value="1"/>
</dbReference>
<dbReference type="NCBIfam" id="NF002964">
    <property type="entry name" value="PRK03635.1"/>
    <property type="match status" value="1"/>
</dbReference>
<dbReference type="OrthoDB" id="3252676at2"/>
<evidence type="ECO:0000256" key="4">
    <source>
        <dbReference type="ARBA" id="ARBA00023163"/>
    </source>
</evidence>
<evidence type="ECO:0000259" key="5">
    <source>
        <dbReference type="PROSITE" id="PS50931"/>
    </source>
</evidence>
<dbReference type="PROSITE" id="PS50931">
    <property type="entry name" value="HTH_LYSR"/>
    <property type="match status" value="1"/>
</dbReference>
<protein>
    <submittedName>
        <fullName evidence="6">LysR family transcriptional regulator, chromosome initiation inhibitor</fullName>
    </submittedName>
</protein>
<keyword evidence="7" id="KW-1185">Reference proteome</keyword>
<proteinExistence type="inferred from homology"/>
<dbReference type="STRING" id="419481.SAMN05216233_101472"/>
<dbReference type="GO" id="GO:0003700">
    <property type="term" value="F:DNA-binding transcription factor activity"/>
    <property type="evidence" value="ECO:0007669"/>
    <property type="project" value="InterPro"/>
</dbReference>
<dbReference type="NCBIfam" id="TIGR03298">
    <property type="entry name" value="argP"/>
    <property type="match status" value="1"/>
</dbReference>
<dbReference type="PRINTS" id="PR00039">
    <property type="entry name" value="HTHLYSR"/>
</dbReference>
<dbReference type="SUPFAM" id="SSF46785">
    <property type="entry name" value="Winged helix' DNA-binding domain"/>
    <property type="match status" value="1"/>
</dbReference>
<name>A0A1G5AV83_9BACT</name>
<accession>A0A1G5AV83</accession>
<dbReference type="EMBL" id="FMUX01000001">
    <property type="protein sequence ID" value="SCX81812.1"/>
    <property type="molecule type" value="Genomic_DNA"/>
</dbReference>
<evidence type="ECO:0000256" key="1">
    <source>
        <dbReference type="ARBA" id="ARBA00009437"/>
    </source>
</evidence>
<dbReference type="Gene3D" id="3.40.190.290">
    <property type="match status" value="1"/>
</dbReference>